<evidence type="ECO:0000313" key="2">
    <source>
        <dbReference type="Proteomes" id="UP000199337"/>
    </source>
</evidence>
<name>A0A1I2ZXK3_9FIRM</name>
<dbReference type="EMBL" id="FOOX01000043">
    <property type="protein sequence ID" value="SFH42209.1"/>
    <property type="molecule type" value="Genomic_DNA"/>
</dbReference>
<dbReference type="AlphaFoldDB" id="A0A1I2ZXK3"/>
<sequence length="57" mass="6459">MEKLLATFSKKLLQKTLIRFGLPILHISQRMKGGCTLRLVSILTGQAQYFLLNNVVL</sequence>
<organism evidence="1 2">
    <name type="scientific">Desulfotruncus arcticus DSM 17038</name>
    <dbReference type="NCBI Taxonomy" id="1121424"/>
    <lineage>
        <taxon>Bacteria</taxon>
        <taxon>Bacillati</taxon>
        <taxon>Bacillota</taxon>
        <taxon>Clostridia</taxon>
        <taxon>Eubacteriales</taxon>
        <taxon>Desulfallaceae</taxon>
        <taxon>Desulfotruncus</taxon>
    </lineage>
</organism>
<protein>
    <submittedName>
        <fullName evidence="1">Uncharacterized protein</fullName>
    </submittedName>
</protein>
<evidence type="ECO:0000313" key="1">
    <source>
        <dbReference type="EMBL" id="SFH42209.1"/>
    </source>
</evidence>
<gene>
    <name evidence="1" type="ORF">SAMN05660649_05147</name>
</gene>
<keyword evidence="2" id="KW-1185">Reference proteome</keyword>
<accession>A0A1I2ZXK3</accession>
<reference evidence="2" key="1">
    <citation type="submission" date="2016-10" db="EMBL/GenBank/DDBJ databases">
        <authorList>
            <person name="Varghese N."/>
            <person name="Submissions S."/>
        </authorList>
    </citation>
    <scope>NUCLEOTIDE SEQUENCE [LARGE SCALE GENOMIC DNA]</scope>
    <source>
        <strain evidence="2">DSM 17038</strain>
    </source>
</reference>
<proteinExistence type="predicted"/>
<dbReference type="STRING" id="341036.SAMN05660649_05147"/>
<dbReference type="Proteomes" id="UP000199337">
    <property type="component" value="Unassembled WGS sequence"/>
</dbReference>